<organism evidence="8 9">
    <name type="scientific">Thiohalobacter thiocyanaticus</name>
    <dbReference type="NCBI Taxonomy" id="585455"/>
    <lineage>
        <taxon>Bacteria</taxon>
        <taxon>Pseudomonadati</taxon>
        <taxon>Pseudomonadota</taxon>
        <taxon>Gammaproteobacteria</taxon>
        <taxon>Thiohalobacterales</taxon>
        <taxon>Thiohalobacteraceae</taxon>
        <taxon>Thiohalobacter</taxon>
    </lineage>
</organism>
<feature type="domain" description="Core-binding (CB)" evidence="7">
    <location>
        <begin position="104"/>
        <end position="185"/>
    </location>
</feature>
<dbReference type="InterPro" id="IPR050808">
    <property type="entry name" value="Phage_Integrase"/>
</dbReference>
<dbReference type="PANTHER" id="PTHR30629">
    <property type="entry name" value="PROPHAGE INTEGRASE"/>
    <property type="match status" value="1"/>
</dbReference>
<dbReference type="RefSeq" id="WP_172844283.1">
    <property type="nucleotide sequence ID" value="NZ_AP018052.1"/>
</dbReference>
<dbReference type="Gene3D" id="1.10.150.130">
    <property type="match status" value="1"/>
</dbReference>
<dbReference type="Pfam" id="PF22022">
    <property type="entry name" value="Phage_int_M"/>
    <property type="match status" value="1"/>
</dbReference>
<dbReference type="PANTHER" id="PTHR30629:SF2">
    <property type="entry name" value="PROPHAGE INTEGRASE INTS-RELATED"/>
    <property type="match status" value="1"/>
</dbReference>
<accession>A0A1Z4VRN4</accession>
<dbReference type="GO" id="GO:0006310">
    <property type="term" value="P:DNA recombination"/>
    <property type="evidence" value="ECO:0007669"/>
    <property type="project" value="UniProtKB-KW"/>
</dbReference>
<dbReference type="Gene3D" id="1.10.443.10">
    <property type="entry name" value="Intergrase catalytic core"/>
    <property type="match status" value="1"/>
</dbReference>
<dbReference type="Gene3D" id="3.30.160.390">
    <property type="entry name" value="Integrase, DNA-binding domain"/>
    <property type="match status" value="1"/>
</dbReference>
<dbReference type="PROSITE" id="PS51900">
    <property type="entry name" value="CB"/>
    <property type="match status" value="1"/>
</dbReference>
<dbReference type="Proteomes" id="UP000218765">
    <property type="component" value="Chromosome"/>
</dbReference>
<dbReference type="GO" id="GO:0015074">
    <property type="term" value="P:DNA integration"/>
    <property type="evidence" value="ECO:0007669"/>
    <property type="project" value="UniProtKB-KW"/>
</dbReference>
<protein>
    <submittedName>
        <fullName evidence="8">Integrase</fullName>
    </submittedName>
</protein>
<dbReference type="InterPro" id="IPR053876">
    <property type="entry name" value="Phage_int_M"/>
</dbReference>
<keyword evidence="9" id="KW-1185">Reference proteome</keyword>
<dbReference type="PROSITE" id="PS51898">
    <property type="entry name" value="TYR_RECOMBINASE"/>
    <property type="match status" value="1"/>
</dbReference>
<dbReference type="InterPro" id="IPR044068">
    <property type="entry name" value="CB"/>
</dbReference>
<evidence type="ECO:0000313" key="9">
    <source>
        <dbReference type="Proteomes" id="UP000218765"/>
    </source>
</evidence>
<dbReference type="Pfam" id="PF13356">
    <property type="entry name" value="Arm-DNA-bind_3"/>
    <property type="match status" value="1"/>
</dbReference>
<dbReference type="KEGG" id="ttc:FOKN1_1908"/>
<dbReference type="Pfam" id="PF00589">
    <property type="entry name" value="Phage_integrase"/>
    <property type="match status" value="1"/>
</dbReference>
<evidence type="ECO:0000259" key="7">
    <source>
        <dbReference type="PROSITE" id="PS51900"/>
    </source>
</evidence>
<dbReference type="CDD" id="cd00801">
    <property type="entry name" value="INT_P4_C"/>
    <property type="match status" value="1"/>
</dbReference>
<dbReference type="InterPro" id="IPR010998">
    <property type="entry name" value="Integrase_recombinase_N"/>
</dbReference>
<dbReference type="GO" id="GO:0003677">
    <property type="term" value="F:DNA binding"/>
    <property type="evidence" value="ECO:0007669"/>
    <property type="project" value="UniProtKB-UniRule"/>
</dbReference>
<dbReference type="InterPro" id="IPR011010">
    <property type="entry name" value="DNA_brk_join_enz"/>
</dbReference>
<gene>
    <name evidence="8" type="ORF">FOKN1_1908</name>
</gene>
<dbReference type="InterPro" id="IPR025166">
    <property type="entry name" value="Integrase_DNA_bind_dom"/>
</dbReference>
<sequence>MPKRAKELGAAEVRRLNKPGLNPVGGVAGLYLQVAESGARSWILRVTVGSKRRDIGLGGYPDVPLAQAREKAREMREQIREGVDPVLQRKAARDALIAAQAKVITFDEAARRFIKAKAQEFRNPKHTAQWETTLQAYASPVIGRLPVDAVTLPHIVQILEPIWTEKTETATRLRGRIESVLSWATVSGFRSGDNPARWRGNLDAVLPKPGKLRQVQHFRALPWAEAPAFMAALREREGVGSRALEFLILTAGRSGEVRGATWEEIDLEARTWTVPAERMKAQREHVVPLCPDAVKLLKALPRFEDCPYVFPSPRGKQLSDATLSKVMKLMGVEGTPHGFRSTFRDWCAEHTNYPREVAEKALAHTIPNAVERAYRRGDLLTKRTRLMQEWARYLKSPAKAGEVVSIQNKSA</sequence>
<name>A0A1Z4VRN4_9GAMM</name>
<reference evidence="8 9" key="1">
    <citation type="submission" date="2017-05" db="EMBL/GenBank/DDBJ databases">
        <title>Thiocyanate degradation by Thiohalobacter thiocyanaticus FOKN1.</title>
        <authorList>
            <person name="Oshiki M."/>
            <person name="Fukushima T."/>
            <person name="Kawano S."/>
            <person name="Nakagawa J."/>
        </authorList>
    </citation>
    <scope>NUCLEOTIDE SEQUENCE [LARGE SCALE GENOMIC DNA]</scope>
    <source>
        <strain evidence="8 9">FOKN1</strain>
    </source>
</reference>
<dbReference type="EMBL" id="AP018052">
    <property type="protein sequence ID" value="BAZ94290.1"/>
    <property type="molecule type" value="Genomic_DNA"/>
</dbReference>
<evidence type="ECO:0000313" key="8">
    <source>
        <dbReference type="EMBL" id="BAZ94290.1"/>
    </source>
</evidence>
<dbReference type="InterPro" id="IPR038488">
    <property type="entry name" value="Integrase_DNA-bd_sf"/>
</dbReference>
<evidence type="ECO:0000256" key="1">
    <source>
        <dbReference type="ARBA" id="ARBA00008857"/>
    </source>
</evidence>
<dbReference type="InterPro" id="IPR013762">
    <property type="entry name" value="Integrase-like_cat_sf"/>
</dbReference>
<evidence type="ECO:0000256" key="4">
    <source>
        <dbReference type="ARBA" id="ARBA00023172"/>
    </source>
</evidence>
<proteinExistence type="inferred from homology"/>
<keyword evidence="2" id="KW-0229">DNA integration</keyword>
<evidence type="ECO:0000256" key="3">
    <source>
        <dbReference type="ARBA" id="ARBA00023125"/>
    </source>
</evidence>
<comment type="similarity">
    <text evidence="1">Belongs to the 'phage' integrase family.</text>
</comment>
<evidence type="ECO:0000256" key="2">
    <source>
        <dbReference type="ARBA" id="ARBA00022908"/>
    </source>
</evidence>
<keyword evidence="3 5" id="KW-0238">DNA-binding</keyword>
<dbReference type="AlphaFoldDB" id="A0A1Z4VRN4"/>
<dbReference type="SUPFAM" id="SSF56349">
    <property type="entry name" value="DNA breaking-rejoining enzymes"/>
    <property type="match status" value="1"/>
</dbReference>
<feature type="domain" description="Tyr recombinase" evidence="6">
    <location>
        <begin position="216"/>
        <end position="387"/>
    </location>
</feature>
<evidence type="ECO:0000259" key="6">
    <source>
        <dbReference type="PROSITE" id="PS51898"/>
    </source>
</evidence>
<evidence type="ECO:0000256" key="5">
    <source>
        <dbReference type="PROSITE-ProRule" id="PRU01248"/>
    </source>
</evidence>
<keyword evidence="4" id="KW-0233">DNA recombination</keyword>
<dbReference type="InterPro" id="IPR002104">
    <property type="entry name" value="Integrase_catalytic"/>
</dbReference>